<feature type="region of interest" description="Disordered" evidence="11">
    <location>
        <begin position="109"/>
        <end position="141"/>
    </location>
</feature>
<evidence type="ECO:0000256" key="10">
    <source>
        <dbReference type="RuleBase" id="RU004008"/>
    </source>
</evidence>
<protein>
    <recommendedName>
        <fullName evidence="6 7">Large ribosomal subunit protein uL22</fullName>
    </recommendedName>
</protein>
<comment type="function">
    <text evidence="7">The globular domain of the protein is located near the polypeptide exit tunnel on the outside of the subunit, while an extended beta-hairpin is found that lines the wall of the exit tunnel in the center of the 70S ribosome.</text>
</comment>
<proteinExistence type="inferred from homology"/>
<keyword evidence="2 7" id="KW-0699">rRNA-binding</keyword>
<dbReference type="InterPro" id="IPR001063">
    <property type="entry name" value="Ribosomal_uL22"/>
</dbReference>
<evidence type="ECO:0000256" key="9">
    <source>
        <dbReference type="RuleBase" id="RU004006"/>
    </source>
</evidence>
<dbReference type="GO" id="GO:0006412">
    <property type="term" value="P:translation"/>
    <property type="evidence" value="ECO:0007669"/>
    <property type="project" value="UniProtKB-UniRule"/>
</dbReference>
<name>A0A975G9W7_9BACT</name>
<dbReference type="Proteomes" id="UP000676169">
    <property type="component" value="Chromosome"/>
</dbReference>
<evidence type="ECO:0000256" key="3">
    <source>
        <dbReference type="ARBA" id="ARBA00022884"/>
    </source>
</evidence>
<dbReference type="PANTHER" id="PTHR13501">
    <property type="entry name" value="CHLOROPLAST 50S RIBOSOMAL PROTEIN L22-RELATED"/>
    <property type="match status" value="1"/>
</dbReference>
<sequence length="141" mass="15050">MEVKSTTKYVRLSPKKARDVAREIQGLPVSSALDILTFTPKKAAHLIGKTLKTAIADAEHNFSLDTSTLVVKEAVIGIGPAIKRFKPRAKGSAGGIRKPTSHIFITLVGSAPEKKKRAPRKAAAKKADKPAIEEAAAEEQA</sequence>
<dbReference type="CDD" id="cd00336">
    <property type="entry name" value="Ribosomal_L22"/>
    <property type="match status" value="1"/>
</dbReference>
<keyword evidence="13" id="KW-1185">Reference proteome</keyword>
<dbReference type="RefSeq" id="WP_211631209.1">
    <property type="nucleotide sequence ID" value="NZ_CP073100.1"/>
</dbReference>
<dbReference type="PROSITE" id="PS00464">
    <property type="entry name" value="RIBOSOMAL_L22"/>
    <property type="match status" value="1"/>
</dbReference>
<comment type="similarity">
    <text evidence="1 7 8">Belongs to the universal ribosomal protein uL22 family.</text>
</comment>
<dbReference type="AlphaFoldDB" id="A0A975G9W7"/>
<feature type="compositionally biased region" description="Basic residues" evidence="11">
    <location>
        <begin position="114"/>
        <end position="124"/>
    </location>
</feature>
<evidence type="ECO:0000256" key="7">
    <source>
        <dbReference type="HAMAP-Rule" id="MF_01331"/>
    </source>
</evidence>
<keyword evidence="4 7" id="KW-0689">Ribosomal protein</keyword>
<dbReference type="HAMAP" id="MF_01331_B">
    <property type="entry name" value="Ribosomal_uL22_B"/>
    <property type="match status" value="1"/>
</dbReference>
<evidence type="ECO:0000256" key="6">
    <source>
        <dbReference type="ARBA" id="ARBA00035207"/>
    </source>
</evidence>
<dbReference type="Pfam" id="PF00237">
    <property type="entry name" value="Ribosomal_L22"/>
    <property type="match status" value="1"/>
</dbReference>
<keyword evidence="5 7" id="KW-0687">Ribonucleoprotein</keyword>
<evidence type="ECO:0000256" key="4">
    <source>
        <dbReference type="ARBA" id="ARBA00022980"/>
    </source>
</evidence>
<comment type="function">
    <text evidence="7 10">This protein binds specifically to 23S rRNA; its binding is stimulated by other ribosomal proteins, e.g., L4, L17, and L20. It is important during the early stages of 50S assembly. It makes multiple contacts with different domains of the 23S rRNA in the assembled 50S subunit and ribosome.</text>
</comment>
<dbReference type="InterPro" id="IPR047867">
    <property type="entry name" value="Ribosomal_uL22_bac/org-type"/>
</dbReference>
<dbReference type="KEGG" id="lamb:KBB96_19715"/>
<dbReference type="EMBL" id="CP073100">
    <property type="protein sequence ID" value="QUE51070.1"/>
    <property type="molecule type" value="Genomic_DNA"/>
</dbReference>
<evidence type="ECO:0000313" key="13">
    <source>
        <dbReference type="Proteomes" id="UP000676169"/>
    </source>
</evidence>
<dbReference type="SUPFAM" id="SSF54843">
    <property type="entry name" value="Ribosomal protein L22"/>
    <property type="match status" value="1"/>
</dbReference>
<dbReference type="GO" id="GO:0019843">
    <property type="term" value="F:rRNA binding"/>
    <property type="evidence" value="ECO:0007669"/>
    <property type="project" value="UniProtKB-UniRule"/>
</dbReference>
<comment type="subunit">
    <text evidence="7 9">Part of the 50S ribosomal subunit.</text>
</comment>
<evidence type="ECO:0000256" key="1">
    <source>
        <dbReference type="ARBA" id="ARBA00009451"/>
    </source>
</evidence>
<dbReference type="InterPro" id="IPR036394">
    <property type="entry name" value="Ribosomal_uL22_sf"/>
</dbReference>
<dbReference type="GO" id="GO:0022625">
    <property type="term" value="C:cytosolic large ribosomal subunit"/>
    <property type="evidence" value="ECO:0007669"/>
    <property type="project" value="TreeGrafter"/>
</dbReference>
<evidence type="ECO:0000256" key="11">
    <source>
        <dbReference type="SAM" id="MobiDB-lite"/>
    </source>
</evidence>
<evidence type="ECO:0000313" key="12">
    <source>
        <dbReference type="EMBL" id="QUE51070.1"/>
    </source>
</evidence>
<evidence type="ECO:0000256" key="5">
    <source>
        <dbReference type="ARBA" id="ARBA00023274"/>
    </source>
</evidence>
<evidence type="ECO:0000256" key="8">
    <source>
        <dbReference type="RuleBase" id="RU004005"/>
    </source>
</evidence>
<dbReference type="InterPro" id="IPR018260">
    <property type="entry name" value="Ribosomal_uL22_CS"/>
</dbReference>
<dbReference type="InterPro" id="IPR005727">
    <property type="entry name" value="Ribosomal_uL22_bac/chlpt-type"/>
</dbReference>
<organism evidence="12 13">
    <name type="scientific">Luteolibacter ambystomatis</name>
    <dbReference type="NCBI Taxonomy" id="2824561"/>
    <lineage>
        <taxon>Bacteria</taxon>
        <taxon>Pseudomonadati</taxon>
        <taxon>Verrucomicrobiota</taxon>
        <taxon>Verrucomicrobiia</taxon>
        <taxon>Verrucomicrobiales</taxon>
        <taxon>Verrucomicrobiaceae</taxon>
        <taxon>Luteolibacter</taxon>
    </lineage>
</organism>
<dbReference type="Gene3D" id="3.90.470.10">
    <property type="entry name" value="Ribosomal protein L22/L17"/>
    <property type="match status" value="1"/>
</dbReference>
<dbReference type="GO" id="GO:0003735">
    <property type="term" value="F:structural constituent of ribosome"/>
    <property type="evidence" value="ECO:0007669"/>
    <property type="project" value="InterPro"/>
</dbReference>
<accession>A0A975G9W7</accession>
<evidence type="ECO:0000256" key="2">
    <source>
        <dbReference type="ARBA" id="ARBA00022730"/>
    </source>
</evidence>
<reference evidence="12" key="1">
    <citation type="submission" date="2021-04" db="EMBL/GenBank/DDBJ databases">
        <title>Luteolibacter sp. 32A isolated from the skin of an Anderson's salamander (Ambystoma andersonii).</title>
        <authorList>
            <person name="Spergser J."/>
            <person name="Busse H.-J."/>
        </authorList>
    </citation>
    <scope>NUCLEOTIDE SEQUENCE</scope>
    <source>
        <strain evidence="12">32A</strain>
    </source>
</reference>
<gene>
    <name evidence="7 12" type="primary">rplV</name>
    <name evidence="12" type="ORF">KBB96_19715</name>
</gene>
<dbReference type="NCBIfam" id="TIGR01044">
    <property type="entry name" value="rplV_bact"/>
    <property type="match status" value="1"/>
</dbReference>
<keyword evidence="3 7" id="KW-0694">RNA-binding</keyword>
<dbReference type="PANTHER" id="PTHR13501:SF8">
    <property type="entry name" value="LARGE RIBOSOMAL SUBUNIT PROTEIN UL22M"/>
    <property type="match status" value="1"/>
</dbReference>